<dbReference type="InterPro" id="IPR018704">
    <property type="entry name" value="SecYEG/CpoB_TPR"/>
</dbReference>
<sequence>MSDHLTEEEQVENLKRLWKEYGTTIIASVAVATSAYFGWNYWQQSEQQRIAQASDNYEQLMASATSEASGEESEATTAHLAGQIKDSASDSAYAINSAFFAAKAAVENQDLEGAETQLNWVLDNSEDAGFQQLAKIRLARVLAAKEDYDAALALVSDTPAKGFAAEQAEVRGDIFNFKGDKVAANQAYNQALENLDTDQQQRNVVLQMKVNDTKPAATEPSA</sequence>
<evidence type="ECO:0000256" key="1">
    <source>
        <dbReference type="ARBA" id="ARBA00004167"/>
    </source>
</evidence>
<dbReference type="Proteomes" id="UP001139319">
    <property type="component" value="Unassembled WGS sequence"/>
</dbReference>
<evidence type="ECO:0000256" key="8">
    <source>
        <dbReference type="SAM" id="Phobius"/>
    </source>
</evidence>
<keyword evidence="3" id="KW-1003">Cell membrane</keyword>
<keyword evidence="5 8" id="KW-1133">Transmembrane helix</keyword>
<reference evidence="10" key="1">
    <citation type="submission" date="2022-05" db="EMBL/GenBank/DDBJ databases">
        <authorList>
            <person name="Sun H.-N."/>
        </authorList>
    </citation>
    <scope>NUCLEOTIDE SEQUENCE</scope>
    <source>
        <strain evidence="10">HB14</strain>
    </source>
</reference>
<keyword evidence="4 8" id="KW-0812">Transmembrane</keyword>
<organism evidence="10 11">
    <name type="scientific">Gilvimarinus xylanilyticus</name>
    <dbReference type="NCBI Taxonomy" id="2944139"/>
    <lineage>
        <taxon>Bacteria</taxon>
        <taxon>Pseudomonadati</taxon>
        <taxon>Pseudomonadota</taxon>
        <taxon>Gammaproteobacteria</taxon>
        <taxon>Cellvibrionales</taxon>
        <taxon>Cellvibrionaceae</taxon>
        <taxon>Gilvimarinus</taxon>
    </lineage>
</organism>
<comment type="subcellular location">
    <subcellularLocation>
        <location evidence="2">Cell membrane</location>
    </subcellularLocation>
    <subcellularLocation>
        <location evidence="1">Membrane</location>
        <topology evidence="1">Single-pass membrane protein</topology>
    </subcellularLocation>
</comment>
<gene>
    <name evidence="10" type="ORF">M6D89_05345</name>
</gene>
<feature type="domain" description="Ancillary SecYEG translocon subunit/Cell division coordinator CpoB TPR" evidence="9">
    <location>
        <begin position="15"/>
        <end position="212"/>
    </location>
</feature>
<comment type="caution">
    <text evidence="10">The sequence shown here is derived from an EMBL/GenBank/DDBJ whole genome shotgun (WGS) entry which is preliminary data.</text>
</comment>
<dbReference type="InterPro" id="IPR026039">
    <property type="entry name" value="YfgM"/>
</dbReference>
<accession>A0A9X2KT18</accession>
<reference evidence="10" key="2">
    <citation type="submission" date="2023-01" db="EMBL/GenBank/DDBJ databases">
        <title>Gilvimarinus xylanilyticus HB14 isolated from Caulerpa lentillifera aquaculture base in Hainan, China.</title>
        <authorList>
            <person name="Zhang Y.-J."/>
        </authorList>
    </citation>
    <scope>NUCLEOTIDE SEQUENCE</scope>
    <source>
        <strain evidence="10">HB14</strain>
    </source>
</reference>
<evidence type="ECO:0000256" key="5">
    <source>
        <dbReference type="ARBA" id="ARBA00022989"/>
    </source>
</evidence>
<evidence type="ECO:0000256" key="6">
    <source>
        <dbReference type="ARBA" id="ARBA00023136"/>
    </source>
</evidence>
<evidence type="ECO:0000256" key="3">
    <source>
        <dbReference type="ARBA" id="ARBA00022475"/>
    </source>
</evidence>
<dbReference type="RefSeq" id="WP_253966991.1">
    <property type="nucleotide sequence ID" value="NZ_JAMFTH010000001.1"/>
</dbReference>
<evidence type="ECO:0000256" key="4">
    <source>
        <dbReference type="ARBA" id="ARBA00022692"/>
    </source>
</evidence>
<proteinExistence type="predicted"/>
<dbReference type="PANTHER" id="PTHR38035:SF1">
    <property type="entry name" value="ANCILLARY SECYEG TRANSLOCON SUBUNIT"/>
    <property type="match status" value="1"/>
</dbReference>
<dbReference type="PANTHER" id="PTHR38035">
    <property type="entry name" value="UPF0070 PROTEIN YFGM"/>
    <property type="match status" value="1"/>
</dbReference>
<dbReference type="Pfam" id="PF09976">
    <property type="entry name" value="TPR_21"/>
    <property type="match status" value="1"/>
</dbReference>
<keyword evidence="7" id="KW-0143">Chaperone</keyword>
<evidence type="ECO:0000259" key="9">
    <source>
        <dbReference type="Pfam" id="PF09976"/>
    </source>
</evidence>
<keyword evidence="11" id="KW-1185">Reference proteome</keyword>
<dbReference type="GO" id="GO:0005886">
    <property type="term" value="C:plasma membrane"/>
    <property type="evidence" value="ECO:0007669"/>
    <property type="project" value="UniProtKB-SubCell"/>
</dbReference>
<dbReference type="GO" id="GO:0044877">
    <property type="term" value="F:protein-containing complex binding"/>
    <property type="evidence" value="ECO:0007669"/>
    <property type="project" value="InterPro"/>
</dbReference>
<protein>
    <submittedName>
        <fullName evidence="10">Tetratricopeptide repeat protein</fullName>
    </submittedName>
</protein>
<name>A0A9X2KT18_9GAMM</name>
<evidence type="ECO:0000313" key="10">
    <source>
        <dbReference type="EMBL" id="MCP8898722.1"/>
    </source>
</evidence>
<dbReference type="AlphaFoldDB" id="A0A9X2KT18"/>
<evidence type="ECO:0000256" key="2">
    <source>
        <dbReference type="ARBA" id="ARBA00004236"/>
    </source>
</evidence>
<evidence type="ECO:0000313" key="11">
    <source>
        <dbReference type="Proteomes" id="UP001139319"/>
    </source>
</evidence>
<dbReference type="EMBL" id="JAMFTH010000001">
    <property type="protein sequence ID" value="MCP8898722.1"/>
    <property type="molecule type" value="Genomic_DNA"/>
</dbReference>
<evidence type="ECO:0000256" key="7">
    <source>
        <dbReference type="ARBA" id="ARBA00023186"/>
    </source>
</evidence>
<dbReference type="PIRSF" id="PIRSF006170">
    <property type="entry name" value="YfgM"/>
    <property type="match status" value="1"/>
</dbReference>
<feature type="transmembrane region" description="Helical" evidence="8">
    <location>
        <begin position="21"/>
        <end position="42"/>
    </location>
</feature>
<keyword evidence="6 8" id="KW-0472">Membrane</keyword>